<accession>A0ABV6D9V0</accession>
<evidence type="ECO:0000256" key="1">
    <source>
        <dbReference type="SAM" id="SignalP"/>
    </source>
</evidence>
<dbReference type="RefSeq" id="WP_261519468.1">
    <property type="nucleotide sequence ID" value="NZ_JAODNW010000004.1"/>
</dbReference>
<comment type="caution">
    <text evidence="2">The sequence shown here is derived from an EMBL/GenBank/DDBJ whole genome shotgun (WGS) entry which is preliminary data.</text>
</comment>
<dbReference type="EMBL" id="JBHLXD010000022">
    <property type="protein sequence ID" value="MFC0209426.1"/>
    <property type="molecule type" value="Genomic_DNA"/>
</dbReference>
<proteinExistence type="predicted"/>
<protein>
    <submittedName>
        <fullName evidence="2">Uncharacterized protein</fullName>
    </submittedName>
</protein>
<organism evidence="2 3">
    <name type="scientific">Chelativorans intermedius</name>
    <dbReference type="NCBI Taxonomy" id="515947"/>
    <lineage>
        <taxon>Bacteria</taxon>
        <taxon>Pseudomonadati</taxon>
        <taxon>Pseudomonadota</taxon>
        <taxon>Alphaproteobacteria</taxon>
        <taxon>Hyphomicrobiales</taxon>
        <taxon>Phyllobacteriaceae</taxon>
        <taxon>Chelativorans</taxon>
    </lineage>
</organism>
<evidence type="ECO:0000313" key="3">
    <source>
        <dbReference type="Proteomes" id="UP001589755"/>
    </source>
</evidence>
<keyword evidence="1" id="KW-0732">Signal</keyword>
<keyword evidence="3" id="KW-1185">Reference proteome</keyword>
<reference evidence="2 3" key="1">
    <citation type="submission" date="2024-09" db="EMBL/GenBank/DDBJ databases">
        <authorList>
            <person name="Sun Q."/>
            <person name="Mori K."/>
        </authorList>
    </citation>
    <scope>NUCLEOTIDE SEQUENCE [LARGE SCALE GENOMIC DNA]</scope>
    <source>
        <strain evidence="2 3">CCM 8543</strain>
    </source>
</reference>
<feature type="signal peptide" evidence="1">
    <location>
        <begin position="1"/>
        <end position="24"/>
    </location>
</feature>
<feature type="chain" id="PRO_5046162270" evidence="1">
    <location>
        <begin position="25"/>
        <end position="105"/>
    </location>
</feature>
<dbReference type="Proteomes" id="UP001589755">
    <property type="component" value="Unassembled WGS sequence"/>
</dbReference>
<name>A0ABV6D9V0_9HYPH</name>
<sequence>MARNFVKLALAALLATAAAAAAVAQPIHCGARGEMVKVLSERFEERQRGYGLVGNRAIVELFLSPAGTWTILLTGPDRRTCIVAAGTEWEEIPVPPGHDVGWRRN</sequence>
<evidence type="ECO:0000313" key="2">
    <source>
        <dbReference type="EMBL" id="MFC0209426.1"/>
    </source>
</evidence>
<gene>
    <name evidence="2" type="ORF">ACFFJ2_13560</name>
</gene>